<dbReference type="InterPro" id="IPR035965">
    <property type="entry name" value="PAS-like_dom_sf"/>
</dbReference>
<dbReference type="EC" id="2.7.13.3" evidence="2"/>
<evidence type="ECO:0000256" key="1">
    <source>
        <dbReference type="ARBA" id="ARBA00000085"/>
    </source>
</evidence>
<dbReference type="InterPro" id="IPR003594">
    <property type="entry name" value="HATPase_dom"/>
</dbReference>
<dbReference type="PROSITE" id="PS50109">
    <property type="entry name" value="HIS_KIN"/>
    <property type="match status" value="1"/>
</dbReference>
<accession>D6TYH3</accession>
<evidence type="ECO:0000256" key="2">
    <source>
        <dbReference type="ARBA" id="ARBA00012438"/>
    </source>
</evidence>
<dbReference type="SUPFAM" id="SSF55874">
    <property type="entry name" value="ATPase domain of HSP90 chaperone/DNA topoisomerase II/histidine kinase"/>
    <property type="match status" value="1"/>
</dbReference>
<dbReference type="InterPro" id="IPR029016">
    <property type="entry name" value="GAF-like_dom_sf"/>
</dbReference>
<comment type="caution">
    <text evidence="8">The sequence shown here is derived from an EMBL/GenBank/DDBJ whole genome shotgun (WGS) entry which is preliminary data.</text>
</comment>
<feature type="compositionally biased region" description="Basic residues" evidence="6">
    <location>
        <begin position="1"/>
        <end position="14"/>
    </location>
</feature>
<dbReference type="InterPro" id="IPR036890">
    <property type="entry name" value="HATPase_C_sf"/>
</dbReference>
<comment type="catalytic activity">
    <reaction evidence="1">
        <text>ATP + protein L-histidine = ADP + protein N-phospho-L-histidine.</text>
        <dbReference type="EC" id="2.7.13.3"/>
    </reaction>
</comment>
<dbReference type="SUPFAM" id="SSF55781">
    <property type="entry name" value="GAF domain-like"/>
    <property type="match status" value="1"/>
</dbReference>
<organism evidence="8 9">
    <name type="scientific">Ktedonobacter racemifer DSM 44963</name>
    <dbReference type="NCBI Taxonomy" id="485913"/>
    <lineage>
        <taxon>Bacteria</taxon>
        <taxon>Bacillati</taxon>
        <taxon>Chloroflexota</taxon>
        <taxon>Ktedonobacteria</taxon>
        <taxon>Ktedonobacterales</taxon>
        <taxon>Ktedonobacteraceae</taxon>
        <taxon>Ktedonobacter</taxon>
    </lineage>
</organism>
<keyword evidence="3" id="KW-0597">Phosphoprotein</keyword>
<dbReference type="SMART" id="SM00387">
    <property type="entry name" value="HATPase_c"/>
    <property type="match status" value="1"/>
</dbReference>
<evidence type="ECO:0000313" key="8">
    <source>
        <dbReference type="EMBL" id="EFH83253.1"/>
    </source>
</evidence>
<dbReference type="OrthoDB" id="165525at2"/>
<dbReference type="SUPFAM" id="SSF55785">
    <property type="entry name" value="PYP-like sensor domain (PAS domain)"/>
    <property type="match status" value="1"/>
</dbReference>
<dbReference type="PANTHER" id="PTHR43547">
    <property type="entry name" value="TWO-COMPONENT HISTIDINE KINASE"/>
    <property type="match status" value="1"/>
</dbReference>
<reference evidence="8 9" key="1">
    <citation type="journal article" date="2011" name="Stand. Genomic Sci.">
        <title>Non-contiguous finished genome sequence and contextual data of the filamentous soil bacterium Ktedonobacter racemifer type strain (SOSP1-21).</title>
        <authorList>
            <person name="Chang Y.J."/>
            <person name="Land M."/>
            <person name="Hauser L."/>
            <person name="Chertkov O."/>
            <person name="Del Rio T.G."/>
            <person name="Nolan M."/>
            <person name="Copeland A."/>
            <person name="Tice H."/>
            <person name="Cheng J.F."/>
            <person name="Lucas S."/>
            <person name="Han C."/>
            <person name="Goodwin L."/>
            <person name="Pitluck S."/>
            <person name="Ivanova N."/>
            <person name="Ovchinikova G."/>
            <person name="Pati A."/>
            <person name="Chen A."/>
            <person name="Palaniappan K."/>
            <person name="Mavromatis K."/>
            <person name="Liolios K."/>
            <person name="Brettin T."/>
            <person name="Fiebig A."/>
            <person name="Rohde M."/>
            <person name="Abt B."/>
            <person name="Goker M."/>
            <person name="Detter J.C."/>
            <person name="Woyke T."/>
            <person name="Bristow J."/>
            <person name="Eisen J.A."/>
            <person name="Markowitz V."/>
            <person name="Hugenholtz P."/>
            <person name="Kyrpides N.C."/>
            <person name="Klenk H.P."/>
            <person name="Lapidus A."/>
        </authorList>
    </citation>
    <scope>NUCLEOTIDE SEQUENCE [LARGE SCALE GENOMIC DNA]</scope>
    <source>
        <strain evidence="9">DSM 44963</strain>
    </source>
</reference>
<dbReference type="Pfam" id="PF00512">
    <property type="entry name" value="HisKA"/>
    <property type="match status" value="1"/>
</dbReference>
<protein>
    <recommendedName>
        <fullName evidence="2">histidine kinase</fullName>
        <ecNumber evidence="2">2.7.13.3</ecNumber>
    </recommendedName>
</protein>
<feature type="domain" description="Histidine kinase" evidence="7">
    <location>
        <begin position="385"/>
        <end position="619"/>
    </location>
</feature>
<dbReference type="GO" id="GO:0000155">
    <property type="term" value="F:phosphorelay sensor kinase activity"/>
    <property type="evidence" value="ECO:0007669"/>
    <property type="project" value="InterPro"/>
</dbReference>
<dbReference type="RefSeq" id="WP_007913830.1">
    <property type="nucleotide sequence ID" value="NZ_ADVG01000003.1"/>
</dbReference>
<dbReference type="SMART" id="SM00388">
    <property type="entry name" value="HisKA"/>
    <property type="match status" value="1"/>
</dbReference>
<dbReference type="Proteomes" id="UP000004508">
    <property type="component" value="Unassembled WGS sequence"/>
</dbReference>
<dbReference type="AlphaFoldDB" id="D6TYH3"/>
<proteinExistence type="predicted"/>
<dbReference type="PRINTS" id="PR00344">
    <property type="entry name" value="BCTRLSENSOR"/>
</dbReference>
<dbReference type="Gene3D" id="1.10.287.130">
    <property type="match status" value="1"/>
</dbReference>
<dbReference type="InterPro" id="IPR036097">
    <property type="entry name" value="HisK_dim/P_sf"/>
</dbReference>
<sequence>MGKRSHHVIPHKPKQGGMPGGKPIPYARPLRRAHKQFNQMEAIWELFPEGLIACDRHQSIVRINAAARALFEVGSETQCQGRNYQQFLTSYIRSDEQLPSVSREQWLTNLALAGETGAYSPAQMLLHLPSGRKISVTVRSFPVGAHGRDPEETISVFHYCPEIFHLQRVHEAMLDLLTAIAQLPEQMDCVLPEETFLLSPPVLFVAQQVVDVVQSVLDCLRVKMLAFGHRTGHLYFVAGTGFTAEQEQHWREIGGRFHPLEMLDYSALARLRANQEVITDHLRIIEYLGKQLPFPAYPHPPSPGSETTLFLPLFLEQQWVGLLIVIKATSEGEYTPEEIALAKAVTAQTMLLIEGIHCFYAQGEKQKKALAQQEVSRLAGEFLTLATHELRTPLTGIMGNLQLAQRRLETLEKQLAPPSAQIREPIAHVQRPLAAASQSARLQQRIINDLIDDARIQTHTLTLSLNPEDLLILLREVVARQQQAAPGRTIVLDIPSPEQRVLIIADAGRIKHVLNTYLTNALTYSPPGRPVVVQLGIEEARTRVSVHNEGSGIAREELDHIWERFYRAKGNAVQHELDLSFGLALYLCQVFIERHQGSVGVESAPGQGATFWFTIPSLGE</sequence>
<evidence type="ECO:0000256" key="5">
    <source>
        <dbReference type="ARBA" id="ARBA00023012"/>
    </source>
</evidence>
<dbReference type="Pfam" id="PF02518">
    <property type="entry name" value="HATPase_c"/>
    <property type="match status" value="1"/>
</dbReference>
<dbReference type="InterPro" id="IPR003661">
    <property type="entry name" value="HisK_dim/P_dom"/>
</dbReference>
<dbReference type="Gene3D" id="3.30.565.10">
    <property type="entry name" value="Histidine kinase-like ATPase, C-terminal domain"/>
    <property type="match status" value="1"/>
</dbReference>
<evidence type="ECO:0000259" key="7">
    <source>
        <dbReference type="PROSITE" id="PS50109"/>
    </source>
</evidence>
<feature type="region of interest" description="Disordered" evidence="6">
    <location>
        <begin position="1"/>
        <end position="22"/>
    </location>
</feature>
<dbReference type="PANTHER" id="PTHR43547:SF2">
    <property type="entry name" value="HYBRID SIGNAL TRANSDUCTION HISTIDINE KINASE C"/>
    <property type="match status" value="1"/>
</dbReference>
<dbReference type="CDD" id="cd00082">
    <property type="entry name" value="HisKA"/>
    <property type="match status" value="1"/>
</dbReference>
<name>D6TYH3_KTERA</name>
<keyword evidence="4 8" id="KW-0418">Kinase</keyword>
<dbReference type="InterPro" id="IPR005467">
    <property type="entry name" value="His_kinase_dom"/>
</dbReference>
<dbReference type="Gene3D" id="3.30.450.40">
    <property type="match status" value="1"/>
</dbReference>
<evidence type="ECO:0000256" key="6">
    <source>
        <dbReference type="SAM" id="MobiDB-lite"/>
    </source>
</evidence>
<dbReference type="InParanoid" id="D6TYH3"/>
<keyword evidence="4 8" id="KW-0808">Transferase</keyword>
<keyword evidence="9" id="KW-1185">Reference proteome</keyword>
<dbReference type="Gene3D" id="3.30.450.20">
    <property type="entry name" value="PAS domain"/>
    <property type="match status" value="1"/>
</dbReference>
<dbReference type="SUPFAM" id="SSF47384">
    <property type="entry name" value="Homodimeric domain of signal transducing histidine kinase"/>
    <property type="match status" value="1"/>
</dbReference>
<dbReference type="EMBL" id="ADVG01000003">
    <property type="protein sequence ID" value="EFH83253.1"/>
    <property type="molecule type" value="Genomic_DNA"/>
</dbReference>
<keyword evidence="5" id="KW-0902">Two-component regulatory system</keyword>
<evidence type="ECO:0000256" key="4">
    <source>
        <dbReference type="ARBA" id="ARBA00022777"/>
    </source>
</evidence>
<dbReference type="eggNOG" id="COG2205">
    <property type="taxonomic scope" value="Bacteria"/>
</dbReference>
<evidence type="ECO:0000313" key="9">
    <source>
        <dbReference type="Proteomes" id="UP000004508"/>
    </source>
</evidence>
<dbReference type="InterPro" id="IPR004358">
    <property type="entry name" value="Sig_transdc_His_kin-like_C"/>
</dbReference>
<gene>
    <name evidence="8" type="ORF">Krac_4193</name>
</gene>
<evidence type="ECO:0000256" key="3">
    <source>
        <dbReference type="ARBA" id="ARBA00022553"/>
    </source>
</evidence>
<dbReference type="STRING" id="485913.Krac_4193"/>